<evidence type="ECO:0000313" key="2">
    <source>
        <dbReference type="EMBL" id="HJE86092.1"/>
    </source>
</evidence>
<proteinExistence type="predicted"/>
<dbReference type="EMBL" id="DYXN01000013">
    <property type="protein sequence ID" value="HJE86092.1"/>
    <property type="molecule type" value="Genomic_DNA"/>
</dbReference>
<keyword evidence="1" id="KW-0732">Signal</keyword>
<accession>A0A921EXV7</accession>
<feature type="chain" id="PRO_5039599520" evidence="1">
    <location>
        <begin position="22"/>
        <end position="180"/>
    </location>
</feature>
<dbReference type="AlphaFoldDB" id="A0A921EXV7"/>
<protein>
    <submittedName>
        <fullName evidence="2">Uncharacterized protein</fullName>
    </submittedName>
</protein>
<dbReference type="Proteomes" id="UP000721920">
    <property type="component" value="Unassembled WGS sequence"/>
</dbReference>
<reference evidence="2" key="2">
    <citation type="submission" date="2021-09" db="EMBL/GenBank/DDBJ databases">
        <authorList>
            <person name="Gilroy R."/>
        </authorList>
    </citation>
    <scope>NUCLEOTIDE SEQUENCE</scope>
    <source>
        <strain evidence="2">CHK173-2145</strain>
    </source>
</reference>
<sequence length="180" mass="20622">MKKQVWLLALLAGLIFGGATQVTVPTTAHAKAQRTLKAYPKRLRGTWYHYDGQGKYDRVSFTAKKWRTVGYDNNQRYASTLKLHQRLMSADGVARHPKWVVGLKLRARHASWVDLRGWNQSAGDGTYYKVANKHYRGQKLRVMSEAGGGGLWVIQHYYPSKHVAKQMKDHRFPGEVYYAS</sequence>
<organism evidence="2 3">
    <name type="scientific">Levilactobacillus hammesii</name>
    <dbReference type="NCBI Taxonomy" id="267633"/>
    <lineage>
        <taxon>Bacteria</taxon>
        <taxon>Bacillati</taxon>
        <taxon>Bacillota</taxon>
        <taxon>Bacilli</taxon>
        <taxon>Lactobacillales</taxon>
        <taxon>Lactobacillaceae</taxon>
        <taxon>Levilactobacillus</taxon>
    </lineage>
</organism>
<feature type="signal peptide" evidence="1">
    <location>
        <begin position="1"/>
        <end position="21"/>
    </location>
</feature>
<evidence type="ECO:0000256" key="1">
    <source>
        <dbReference type="SAM" id="SignalP"/>
    </source>
</evidence>
<gene>
    <name evidence="2" type="ORF">K8U88_00770</name>
</gene>
<name>A0A921EXV7_9LACO</name>
<evidence type="ECO:0000313" key="3">
    <source>
        <dbReference type="Proteomes" id="UP000721920"/>
    </source>
</evidence>
<reference evidence="2" key="1">
    <citation type="journal article" date="2021" name="PeerJ">
        <title>Extensive microbial diversity within the chicken gut microbiome revealed by metagenomics and culture.</title>
        <authorList>
            <person name="Gilroy R."/>
            <person name="Ravi A."/>
            <person name="Getino M."/>
            <person name="Pursley I."/>
            <person name="Horton D.L."/>
            <person name="Alikhan N.F."/>
            <person name="Baker D."/>
            <person name="Gharbi K."/>
            <person name="Hall N."/>
            <person name="Watson M."/>
            <person name="Adriaenssens E.M."/>
            <person name="Foster-Nyarko E."/>
            <person name="Jarju S."/>
            <person name="Secka A."/>
            <person name="Antonio M."/>
            <person name="Oren A."/>
            <person name="Chaudhuri R.R."/>
            <person name="La Ragione R."/>
            <person name="Hildebrand F."/>
            <person name="Pallen M.J."/>
        </authorList>
    </citation>
    <scope>NUCLEOTIDE SEQUENCE</scope>
    <source>
        <strain evidence="2">CHK173-2145</strain>
    </source>
</reference>
<comment type="caution">
    <text evidence="2">The sequence shown here is derived from an EMBL/GenBank/DDBJ whole genome shotgun (WGS) entry which is preliminary data.</text>
</comment>